<organism evidence="1 2">
    <name type="scientific">Leersia perrieri</name>
    <dbReference type="NCBI Taxonomy" id="77586"/>
    <lineage>
        <taxon>Eukaryota</taxon>
        <taxon>Viridiplantae</taxon>
        <taxon>Streptophyta</taxon>
        <taxon>Embryophyta</taxon>
        <taxon>Tracheophyta</taxon>
        <taxon>Spermatophyta</taxon>
        <taxon>Magnoliopsida</taxon>
        <taxon>Liliopsida</taxon>
        <taxon>Poales</taxon>
        <taxon>Poaceae</taxon>
        <taxon>BOP clade</taxon>
        <taxon>Oryzoideae</taxon>
        <taxon>Oryzeae</taxon>
        <taxon>Oryzinae</taxon>
        <taxon>Leersia</taxon>
    </lineage>
</organism>
<dbReference type="AlphaFoldDB" id="A0A0D9XH10"/>
<evidence type="ECO:0000313" key="1">
    <source>
        <dbReference type="EnsemblPlants" id="LPERR09G16200.1"/>
    </source>
</evidence>
<accession>A0A0D9XH10</accession>
<dbReference type="Gramene" id="LPERR09G16200.1">
    <property type="protein sequence ID" value="LPERR09G16200.1"/>
    <property type="gene ID" value="LPERR09G16200"/>
</dbReference>
<proteinExistence type="predicted"/>
<reference evidence="1 2" key="1">
    <citation type="submission" date="2012-08" db="EMBL/GenBank/DDBJ databases">
        <title>Oryza genome evolution.</title>
        <authorList>
            <person name="Wing R.A."/>
        </authorList>
    </citation>
    <scope>NUCLEOTIDE SEQUENCE</scope>
</reference>
<dbReference type="Proteomes" id="UP000032180">
    <property type="component" value="Chromosome 9"/>
</dbReference>
<name>A0A0D9XH10_9ORYZ</name>
<keyword evidence="2" id="KW-1185">Reference proteome</keyword>
<dbReference type="EnsemblPlants" id="LPERR09G16200.1">
    <property type="protein sequence ID" value="LPERR09G16200.1"/>
    <property type="gene ID" value="LPERR09G16200"/>
</dbReference>
<reference evidence="2" key="2">
    <citation type="submission" date="2013-12" db="EMBL/GenBank/DDBJ databases">
        <authorList>
            <person name="Yu Y."/>
            <person name="Lee S."/>
            <person name="de Baynast K."/>
            <person name="Wissotski M."/>
            <person name="Liu L."/>
            <person name="Talag J."/>
            <person name="Goicoechea J."/>
            <person name="Angelova A."/>
            <person name="Jetty R."/>
            <person name="Kudrna D."/>
            <person name="Golser W."/>
            <person name="Rivera L."/>
            <person name="Zhang J."/>
            <person name="Wing R."/>
        </authorList>
    </citation>
    <scope>NUCLEOTIDE SEQUENCE</scope>
</reference>
<sequence>MEEADFNMGSSTVQTSDCRSGRFFLLISQHLRPTRANCSACIRGHSPADESNIACKQPFSTARCTSFKRPNPDLPVKRRRSMIPKEYTSERGVRSPEIAYSGSMYTKEPFGWVWRYKVVVALNSSVNIRHTPKPLSLATLFPSRRICFQVTVNNAVRFIGMEKNECRANVGSNAGPFSCVQSALALAVGQQESWLRLYTTMETA</sequence>
<dbReference type="HOGENOM" id="CLU_1344991_0_0_1"/>
<reference evidence="1" key="3">
    <citation type="submission" date="2015-04" db="UniProtKB">
        <authorList>
            <consortium name="EnsemblPlants"/>
        </authorList>
    </citation>
    <scope>IDENTIFICATION</scope>
</reference>
<evidence type="ECO:0000313" key="2">
    <source>
        <dbReference type="Proteomes" id="UP000032180"/>
    </source>
</evidence>
<protein>
    <submittedName>
        <fullName evidence="1">Uncharacterized protein</fullName>
    </submittedName>
</protein>